<organism evidence="1 2">
    <name type="scientific">Gigaspora margarita</name>
    <dbReference type="NCBI Taxonomy" id="4874"/>
    <lineage>
        <taxon>Eukaryota</taxon>
        <taxon>Fungi</taxon>
        <taxon>Fungi incertae sedis</taxon>
        <taxon>Mucoromycota</taxon>
        <taxon>Glomeromycotina</taxon>
        <taxon>Glomeromycetes</taxon>
        <taxon>Diversisporales</taxon>
        <taxon>Gigasporaceae</taxon>
        <taxon>Gigaspora</taxon>
    </lineage>
</organism>
<name>A0ABN7V592_GIGMA</name>
<keyword evidence="2" id="KW-1185">Reference proteome</keyword>
<gene>
    <name evidence="1" type="ORF">GMARGA_LOCUS14386</name>
</gene>
<evidence type="ECO:0000313" key="2">
    <source>
        <dbReference type="Proteomes" id="UP000789901"/>
    </source>
</evidence>
<sequence>MVNYESNSNYNEHETHNAQTIAAINEIIPQYITQLIRKNVIDKINILNMLYCDLMGNTSTFNDISKDMQECLKLMLELEDPNIIVDLRTNNRFKGSKFDIFWSELQAYFNEFIFVCDIQETIIFRLKLQYNNPLPETICIPSIEWIQLQFWPKTPQQIMQCNIQVPDNISDSFYSSDVYVGYKNTIFESSNAIQHATEFFQTISLKFSNKIPPILCLYTDSGPDHRTNFGSVQISLISLFFKGDFDIIIAMRTAPYHSWANPTERIMSILNLATENNNLLRKELKDSIMNIQNLLNERTTRLEMENIDDTLQINETTWAELQKHKKLMDFLNSHCQQRLYSFQIKKCMQYDYSFCKPIRMPLEELNSLNFLPDPIPSIDDSNHYSSFNSLYGNETNENHCPSLLLNQEGQERGPNNLYTHKNINGWVEYEDHSLYNTLFVCEHISCNSPIETNYYSCKKGDQIQLCCWCGAMDGLLKLQTALTNRFKKVYPCCMICKESGKDHFTQIEIKTSKSKKKTTM</sequence>
<comment type="caution">
    <text evidence="1">The sequence shown here is derived from an EMBL/GenBank/DDBJ whole genome shotgun (WGS) entry which is preliminary data.</text>
</comment>
<evidence type="ECO:0000313" key="1">
    <source>
        <dbReference type="EMBL" id="CAG8730868.1"/>
    </source>
</evidence>
<accession>A0ABN7V592</accession>
<dbReference type="Proteomes" id="UP000789901">
    <property type="component" value="Unassembled WGS sequence"/>
</dbReference>
<protein>
    <submittedName>
        <fullName evidence="1">31219_t:CDS:1</fullName>
    </submittedName>
</protein>
<dbReference type="EMBL" id="CAJVQB010009516">
    <property type="protein sequence ID" value="CAG8730868.1"/>
    <property type="molecule type" value="Genomic_DNA"/>
</dbReference>
<proteinExistence type="predicted"/>
<reference evidence="1 2" key="1">
    <citation type="submission" date="2021-06" db="EMBL/GenBank/DDBJ databases">
        <authorList>
            <person name="Kallberg Y."/>
            <person name="Tangrot J."/>
            <person name="Rosling A."/>
        </authorList>
    </citation>
    <scope>NUCLEOTIDE SEQUENCE [LARGE SCALE GENOMIC DNA]</scope>
    <source>
        <strain evidence="1 2">120-4 pot B 10/14</strain>
    </source>
</reference>